<dbReference type="EMBL" id="RQZF01000001">
    <property type="protein sequence ID" value="RRC96160.1"/>
    <property type="molecule type" value="Genomic_DNA"/>
</dbReference>
<feature type="transmembrane region" description="Helical" evidence="1">
    <location>
        <begin position="219"/>
        <end position="240"/>
    </location>
</feature>
<feature type="transmembrane region" description="Helical" evidence="1">
    <location>
        <begin position="279"/>
        <end position="298"/>
    </location>
</feature>
<evidence type="ECO:0008006" key="4">
    <source>
        <dbReference type="Google" id="ProtNLM"/>
    </source>
</evidence>
<dbReference type="InterPro" id="IPR036259">
    <property type="entry name" value="MFS_trans_sf"/>
</dbReference>
<dbReference type="RefSeq" id="WP_124867467.1">
    <property type="nucleotide sequence ID" value="NZ_RQZF01000001.1"/>
</dbReference>
<keyword evidence="3" id="KW-1185">Reference proteome</keyword>
<feature type="transmembrane region" description="Helical" evidence="1">
    <location>
        <begin position="102"/>
        <end position="126"/>
    </location>
</feature>
<dbReference type="Proteomes" id="UP000280444">
    <property type="component" value="Unassembled WGS sequence"/>
</dbReference>
<dbReference type="SUPFAM" id="SSF103473">
    <property type="entry name" value="MFS general substrate transporter"/>
    <property type="match status" value="1"/>
</dbReference>
<feature type="transmembrane region" description="Helical" evidence="1">
    <location>
        <begin position="12"/>
        <end position="37"/>
    </location>
</feature>
<dbReference type="AlphaFoldDB" id="A0A3P1SGT9"/>
<evidence type="ECO:0000313" key="3">
    <source>
        <dbReference type="Proteomes" id="UP000280444"/>
    </source>
</evidence>
<feature type="transmembrane region" description="Helical" evidence="1">
    <location>
        <begin position="43"/>
        <end position="64"/>
    </location>
</feature>
<feature type="transmembrane region" description="Helical" evidence="1">
    <location>
        <begin position="138"/>
        <end position="161"/>
    </location>
</feature>
<reference evidence="2 3" key="1">
    <citation type="submission" date="2018-11" db="EMBL/GenBank/DDBJ databases">
        <title>Genomes From Bacteria Associated with the Canine Oral Cavity: a Test Case for Automated Genome-Based Taxonomic Assignment.</title>
        <authorList>
            <person name="Coil D.A."/>
            <person name="Jospin G."/>
            <person name="Darling A.E."/>
            <person name="Wallis C."/>
            <person name="Davis I.J."/>
            <person name="Harris S."/>
            <person name="Eisen J.A."/>
            <person name="Holcombe L.J."/>
            <person name="O'Flynn C."/>
        </authorList>
    </citation>
    <scope>NUCLEOTIDE SEQUENCE [LARGE SCALE GENOMIC DNA]</scope>
    <source>
        <strain evidence="2 3">OH770</strain>
    </source>
</reference>
<accession>A0A3P1SGT9</accession>
<feature type="transmembrane region" description="Helical" evidence="1">
    <location>
        <begin position="336"/>
        <end position="358"/>
    </location>
</feature>
<gene>
    <name evidence="2" type="ORF">EII11_00330</name>
</gene>
<dbReference type="Gene3D" id="1.20.1250.20">
    <property type="entry name" value="MFS general substrate transporter like domains"/>
    <property type="match status" value="1"/>
</dbReference>
<keyword evidence="1" id="KW-1133">Transmembrane helix</keyword>
<feature type="transmembrane region" description="Helical" evidence="1">
    <location>
        <begin position="370"/>
        <end position="387"/>
    </location>
</feature>
<proteinExistence type="predicted"/>
<comment type="caution">
    <text evidence="2">The sequence shown here is derived from an EMBL/GenBank/DDBJ whole genome shotgun (WGS) entry which is preliminary data.</text>
</comment>
<feature type="transmembrane region" description="Helical" evidence="1">
    <location>
        <begin position="252"/>
        <end position="272"/>
    </location>
</feature>
<feature type="transmembrane region" description="Helical" evidence="1">
    <location>
        <begin position="304"/>
        <end position="324"/>
    </location>
</feature>
<name>A0A3P1SGT9_9ACTO</name>
<organism evidence="2 3">
    <name type="scientific">Schaalia canis</name>
    <dbReference type="NCBI Taxonomy" id="100469"/>
    <lineage>
        <taxon>Bacteria</taxon>
        <taxon>Bacillati</taxon>
        <taxon>Actinomycetota</taxon>
        <taxon>Actinomycetes</taxon>
        <taxon>Actinomycetales</taxon>
        <taxon>Actinomycetaceae</taxon>
        <taxon>Schaalia</taxon>
    </lineage>
</organism>
<evidence type="ECO:0000313" key="2">
    <source>
        <dbReference type="EMBL" id="RRC96160.1"/>
    </source>
</evidence>
<feature type="transmembrane region" description="Helical" evidence="1">
    <location>
        <begin position="76"/>
        <end position="96"/>
    </location>
</feature>
<feature type="transmembrane region" description="Helical" evidence="1">
    <location>
        <begin position="167"/>
        <end position="188"/>
    </location>
</feature>
<protein>
    <recommendedName>
        <fullName evidence="4">MFS transporter</fullName>
    </recommendedName>
</protein>
<keyword evidence="1" id="KW-0812">Transmembrane</keyword>
<evidence type="ECO:0000256" key="1">
    <source>
        <dbReference type="SAM" id="Phobius"/>
    </source>
</evidence>
<sequence length="398" mass="42684">MKDILIHRWEPVHSWLLLSLFVGIADQFLFVCLSWIVLSESPLGTAVSVLTVISLARLLAFLLVPSLSTRLPQLSIAALGISGRLLAMLLLLSLTVAQTNPVFLLGALLLFAVSDGLFIPVSSVILRALSAPDTYVGSLALMQIAVNIALAFAAIMGGLALEWTTRIGLVTLLALMSILNMATFLFFFRRHAQVLRPTSSPVALSSGMRAVLALPGNKTAFGLVFILELMVAGSLNVLFPRALTSGGYSPSHFGYGIALFVVTSVLCSSVLVKAPRIVAFKYYLPLVLLLPSIAYSLVIAHIPAAYFFAFSLLGASAAFIAPFLSNRLANSVSTDMHPLLFTLFSITSYSAIFMSYSLSGLMLYISDTNTVLTFSALTFFVLAVLSLQKNSSMGGKDQ</sequence>
<keyword evidence="1" id="KW-0472">Membrane</keyword>